<name>A0A178MHE7_9PROT</name>
<organism evidence="6 7">
    <name type="scientific">Paramagnetospirillum marisnigri</name>
    <dbReference type="NCBI Taxonomy" id="1285242"/>
    <lineage>
        <taxon>Bacteria</taxon>
        <taxon>Pseudomonadati</taxon>
        <taxon>Pseudomonadota</taxon>
        <taxon>Alphaproteobacteria</taxon>
        <taxon>Rhodospirillales</taxon>
        <taxon>Magnetospirillaceae</taxon>
        <taxon>Paramagnetospirillum</taxon>
    </lineage>
</organism>
<comment type="similarity">
    <text evidence="1">Belongs to the 'phage' integrase family.</text>
</comment>
<dbReference type="AlphaFoldDB" id="A0A178MHE7"/>
<dbReference type="SUPFAM" id="SSF56349">
    <property type="entry name" value="DNA breaking-rejoining enzymes"/>
    <property type="match status" value="1"/>
</dbReference>
<dbReference type="PANTHER" id="PTHR30349:SF41">
    <property type="entry name" value="INTEGRASE_RECOMBINASE PROTEIN MJ0367-RELATED"/>
    <property type="match status" value="1"/>
</dbReference>
<evidence type="ECO:0000256" key="4">
    <source>
        <dbReference type="ARBA" id="ARBA00023172"/>
    </source>
</evidence>
<dbReference type="RefSeq" id="WP_156612635.1">
    <property type="nucleotide sequence ID" value="NZ_LWQT01000077.1"/>
</dbReference>
<protein>
    <recommendedName>
        <fullName evidence="5">Tyr recombinase domain-containing protein</fullName>
    </recommendedName>
</protein>
<proteinExistence type="inferred from homology"/>
<evidence type="ECO:0000256" key="2">
    <source>
        <dbReference type="ARBA" id="ARBA00022908"/>
    </source>
</evidence>
<reference evidence="6 7" key="1">
    <citation type="submission" date="2016-04" db="EMBL/GenBank/DDBJ databases">
        <title>Draft genome sequence of freshwater magnetotactic bacteria Magnetospirillum marisnigri SP-1 and Magnetospirillum moscoviense BB-1.</title>
        <authorList>
            <person name="Koziaeva V."/>
            <person name="Dziuba M.V."/>
            <person name="Ivanov T.M."/>
            <person name="Kuznetsov B."/>
            <person name="Grouzdev D.S."/>
        </authorList>
    </citation>
    <scope>NUCLEOTIDE SEQUENCE [LARGE SCALE GENOMIC DNA]</scope>
    <source>
        <strain evidence="6 7">SP-1</strain>
    </source>
</reference>
<evidence type="ECO:0000313" key="7">
    <source>
        <dbReference type="Proteomes" id="UP000078428"/>
    </source>
</evidence>
<dbReference type="GO" id="GO:0006310">
    <property type="term" value="P:DNA recombination"/>
    <property type="evidence" value="ECO:0007669"/>
    <property type="project" value="UniProtKB-KW"/>
</dbReference>
<evidence type="ECO:0000259" key="5">
    <source>
        <dbReference type="PROSITE" id="PS51898"/>
    </source>
</evidence>
<dbReference type="STRING" id="1285242.A6A04_04700"/>
<dbReference type="Pfam" id="PF00589">
    <property type="entry name" value="Phage_integrase"/>
    <property type="match status" value="1"/>
</dbReference>
<comment type="caution">
    <text evidence="6">The sequence shown here is derived from an EMBL/GenBank/DDBJ whole genome shotgun (WGS) entry which is preliminary data.</text>
</comment>
<dbReference type="InterPro" id="IPR013762">
    <property type="entry name" value="Integrase-like_cat_sf"/>
</dbReference>
<keyword evidence="7" id="KW-1185">Reference proteome</keyword>
<dbReference type="GO" id="GO:0003677">
    <property type="term" value="F:DNA binding"/>
    <property type="evidence" value="ECO:0007669"/>
    <property type="project" value="UniProtKB-KW"/>
</dbReference>
<dbReference type="OrthoDB" id="102994at2"/>
<gene>
    <name evidence="6" type="ORF">A6A04_04700</name>
</gene>
<dbReference type="InterPro" id="IPR011010">
    <property type="entry name" value="DNA_brk_join_enz"/>
</dbReference>
<dbReference type="EMBL" id="LWQT01000077">
    <property type="protein sequence ID" value="OAN48060.1"/>
    <property type="molecule type" value="Genomic_DNA"/>
</dbReference>
<keyword evidence="4" id="KW-0233">DNA recombination</keyword>
<dbReference type="InterPro" id="IPR002104">
    <property type="entry name" value="Integrase_catalytic"/>
</dbReference>
<sequence>MDENFNAQFYAQIYLCKFSQIQYARFAPTQFLTQVCGTGMEQVVLSDGEITLYRRPDASKRGVWQCKLRLKGGVSLRRSTKSSDIDVAKAFALELYSFEVLAEHQVVSPEKHSFENGDILLYRRTDTVNGPWQARIKTPKGDWLVKSTRHNDLAEALSAARDLKREVEVKERHGIPYGRHKFSRIWKKWLDERGVYYTQNRIKTFEGFARRYFFEYFDERAFDLIDDLYVEKYWSWRINYWRSHSDELQRLSGKVAVEPSSALLYAEKDALSQFFKWAERNKFIARKPQLEVPVKLERNRRPALEHQQWVKFLKKAKEWERESPRPQHFVPRTMARLFCELLVHSGLRPLEAKTLRWRDFSAFKDESGQNQLVIHVNPARKTGERDTVPMPVCWSVVEELIRFQKKHQLPCEPDSWVFCNFNGTQLGAIERPVEKAFEFSKITHDRFGRKFSAYSFRHTYATFRLLYGDNVDAYTLAKNMGTSVEMIEKHYGHVSNMQKATVLTSVRKNIPEGLDSFQARMITRVNKEKTAPVLVRLQKVDKKAGGSPRDGEYFIRIENDVPDVRTRK</sequence>
<keyword evidence="3" id="KW-0238">DNA-binding</keyword>
<dbReference type="Proteomes" id="UP000078428">
    <property type="component" value="Unassembled WGS sequence"/>
</dbReference>
<dbReference type="Gene3D" id="1.10.443.10">
    <property type="entry name" value="Intergrase catalytic core"/>
    <property type="match status" value="1"/>
</dbReference>
<dbReference type="PROSITE" id="PS51898">
    <property type="entry name" value="TYR_RECOMBINASE"/>
    <property type="match status" value="1"/>
</dbReference>
<evidence type="ECO:0000313" key="6">
    <source>
        <dbReference type="EMBL" id="OAN48060.1"/>
    </source>
</evidence>
<evidence type="ECO:0000256" key="3">
    <source>
        <dbReference type="ARBA" id="ARBA00023125"/>
    </source>
</evidence>
<dbReference type="PANTHER" id="PTHR30349">
    <property type="entry name" value="PHAGE INTEGRASE-RELATED"/>
    <property type="match status" value="1"/>
</dbReference>
<feature type="domain" description="Tyr recombinase" evidence="5">
    <location>
        <begin position="299"/>
        <end position="504"/>
    </location>
</feature>
<dbReference type="InterPro" id="IPR050090">
    <property type="entry name" value="Tyrosine_recombinase_XerCD"/>
</dbReference>
<accession>A0A178MHE7</accession>
<dbReference type="GO" id="GO:0015074">
    <property type="term" value="P:DNA integration"/>
    <property type="evidence" value="ECO:0007669"/>
    <property type="project" value="UniProtKB-KW"/>
</dbReference>
<keyword evidence="2" id="KW-0229">DNA integration</keyword>
<evidence type="ECO:0000256" key="1">
    <source>
        <dbReference type="ARBA" id="ARBA00008857"/>
    </source>
</evidence>